<dbReference type="PANTHER" id="PTHR33392:SF6">
    <property type="entry name" value="POLYISOPRENYL-TEICHOIC ACID--PEPTIDOGLYCAN TEICHOIC ACID TRANSFERASE TAGU"/>
    <property type="match status" value="1"/>
</dbReference>
<dbReference type="InterPro" id="IPR050922">
    <property type="entry name" value="LytR/CpsA/Psr_CW_biosynth"/>
</dbReference>
<feature type="region of interest" description="Disordered" evidence="2">
    <location>
        <begin position="18"/>
        <end position="63"/>
    </location>
</feature>
<protein>
    <submittedName>
        <fullName evidence="5">LCP family protein</fullName>
    </submittedName>
</protein>
<comment type="caution">
    <text evidence="5">The sequence shown here is derived from an EMBL/GenBank/DDBJ whole genome shotgun (WGS) entry which is preliminary data.</text>
</comment>
<reference evidence="6" key="1">
    <citation type="journal article" date="2019" name="Int. J. Syst. Evol. Microbiol.">
        <title>The Global Catalogue of Microorganisms (GCM) 10K type strain sequencing project: providing services to taxonomists for standard genome sequencing and annotation.</title>
        <authorList>
            <consortium name="The Broad Institute Genomics Platform"/>
            <consortium name="The Broad Institute Genome Sequencing Center for Infectious Disease"/>
            <person name="Wu L."/>
            <person name="Ma J."/>
        </authorList>
    </citation>
    <scope>NUCLEOTIDE SEQUENCE [LARGE SCALE GENOMIC DNA]</scope>
    <source>
        <strain evidence="6">CGMCC 4.7152</strain>
    </source>
</reference>
<sequence length="436" mass="47764">MTSDASLEQELRDVFQRHEHLAEDLSLDDRPADDPSSRRPQSSPRGAGSTTPKQAKTLRRSRKDPRWARALVVVGALMMVAAGSVFVVKDAVMGYATRNVKQEDLIVPAAEQQGRHVTISGAKNILLMGIDPRPGQDPSEAIRSDSIIILHIPAGHDSGYLVSIPRDTWVKIPRFDNGKNRYPGGHDKINGAFAIGGLGTTGKEQRKFGVTLLADTIEENWGITFDAAAIIDFTGFQNVVNVLGGVDMYVDQEVKSVHIGHNAKGETKVPYIQRDNGRGGTDLIPISGVTPQMYHVGFQHLEPWQALDYVRQRETLPNSDYDRQRHQQQFIKALFKQILSKDVLTDPGKLKKVLDVIGQSMTIDSGGIGLDDWIFAMKGISGDNLLTVKTNNGTFYSSSENPGAEALDPTTLELLASIKANSVEDFMAQHTSLISS</sequence>
<evidence type="ECO:0000256" key="1">
    <source>
        <dbReference type="ARBA" id="ARBA00006068"/>
    </source>
</evidence>
<keyword evidence="3" id="KW-0812">Transmembrane</keyword>
<dbReference type="Proteomes" id="UP001595912">
    <property type="component" value="Unassembled WGS sequence"/>
</dbReference>
<feature type="transmembrane region" description="Helical" evidence="3">
    <location>
        <begin position="67"/>
        <end position="88"/>
    </location>
</feature>
<dbReference type="RefSeq" id="WP_380118974.1">
    <property type="nucleotide sequence ID" value="NZ_JBHSIU010000037.1"/>
</dbReference>
<dbReference type="EMBL" id="JBHSIU010000037">
    <property type="protein sequence ID" value="MFC5001669.1"/>
    <property type="molecule type" value="Genomic_DNA"/>
</dbReference>
<gene>
    <name evidence="5" type="ORF">ACFPIJ_28010</name>
</gene>
<dbReference type="InterPro" id="IPR004474">
    <property type="entry name" value="LytR_CpsA_psr"/>
</dbReference>
<proteinExistence type="inferred from homology"/>
<dbReference type="PANTHER" id="PTHR33392">
    <property type="entry name" value="POLYISOPRENYL-TEICHOIC ACID--PEPTIDOGLYCAN TEICHOIC ACID TRANSFERASE TAGU"/>
    <property type="match status" value="1"/>
</dbReference>
<keyword evidence="6" id="KW-1185">Reference proteome</keyword>
<evidence type="ECO:0000313" key="6">
    <source>
        <dbReference type="Proteomes" id="UP001595912"/>
    </source>
</evidence>
<feature type="domain" description="Cell envelope-related transcriptional attenuator" evidence="4">
    <location>
        <begin position="143"/>
        <end position="339"/>
    </location>
</feature>
<accession>A0ABV9VZX5</accession>
<keyword evidence="3" id="KW-1133">Transmembrane helix</keyword>
<dbReference type="Gene3D" id="3.40.630.190">
    <property type="entry name" value="LCP protein"/>
    <property type="match status" value="1"/>
</dbReference>
<feature type="compositionally biased region" description="Basic and acidic residues" evidence="2">
    <location>
        <begin position="18"/>
        <end position="37"/>
    </location>
</feature>
<evidence type="ECO:0000256" key="3">
    <source>
        <dbReference type="SAM" id="Phobius"/>
    </source>
</evidence>
<evidence type="ECO:0000259" key="4">
    <source>
        <dbReference type="Pfam" id="PF03816"/>
    </source>
</evidence>
<name>A0ABV9VZX5_9ACTN</name>
<keyword evidence="3" id="KW-0472">Membrane</keyword>
<comment type="similarity">
    <text evidence="1">Belongs to the LytR/CpsA/Psr (LCP) family.</text>
</comment>
<dbReference type="Pfam" id="PF03816">
    <property type="entry name" value="LytR_cpsA_psr"/>
    <property type="match status" value="1"/>
</dbReference>
<organism evidence="5 6">
    <name type="scientific">Dactylosporangium cerinum</name>
    <dbReference type="NCBI Taxonomy" id="1434730"/>
    <lineage>
        <taxon>Bacteria</taxon>
        <taxon>Bacillati</taxon>
        <taxon>Actinomycetota</taxon>
        <taxon>Actinomycetes</taxon>
        <taxon>Micromonosporales</taxon>
        <taxon>Micromonosporaceae</taxon>
        <taxon>Dactylosporangium</taxon>
    </lineage>
</organism>
<evidence type="ECO:0000256" key="2">
    <source>
        <dbReference type="SAM" id="MobiDB-lite"/>
    </source>
</evidence>
<evidence type="ECO:0000313" key="5">
    <source>
        <dbReference type="EMBL" id="MFC5001669.1"/>
    </source>
</evidence>